<feature type="transmembrane region" description="Helical" evidence="1">
    <location>
        <begin position="7"/>
        <end position="28"/>
    </location>
</feature>
<dbReference type="AlphaFoldDB" id="A0A1I2VJ72"/>
<keyword evidence="1" id="KW-0812">Transmembrane</keyword>
<gene>
    <name evidence="2" type="ORF">SAMN04488063_3172</name>
</gene>
<proteinExistence type="predicted"/>
<feature type="transmembrane region" description="Helical" evidence="1">
    <location>
        <begin position="34"/>
        <end position="53"/>
    </location>
</feature>
<organism evidence="2 3">
    <name type="scientific">Halopelagius inordinatus</name>
    <dbReference type="NCBI Taxonomy" id="553467"/>
    <lineage>
        <taxon>Archaea</taxon>
        <taxon>Methanobacteriati</taxon>
        <taxon>Methanobacteriota</taxon>
        <taxon>Stenosarchaea group</taxon>
        <taxon>Halobacteria</taxon>
        <taxon>Halobacteriales</taxon>
        <taxon>Haloferacaceae</taxon>
    </lineage>
</organism>
<evidence type="ECO:0000256" key="1">
    <source>
        <dbReference type="SAM" id="Phobius"/>
    </source>
</evidence>
<name>A0A1I2VJ72_9EURY</name>
<keyword evidence="1" id="KW-0472">Membrane</keyword>
<keyword evidence="1" id="KW-1133">Transmembrane helix</keyword>
<evidence type="ECO:0000313" key="2">
    <source>
        <dbReference type="EMBL" id="SFG87251.1"/>
    </source>
</evidence>
<accession>A0A1I2VJ72</accession>
<evidence type="ECO:0000313" key="3">
    <source>
        <dbReference type="Proteomes" id="UP000198876"/>
    </source>
</evidence>
<dbReference type="EMBL" id="FOOQ01000005">
    <property type="protein sequence ID" value="SFG87251.1"/>
    <property type="molecule type" value="Genomic_DNA"/>
</dbReference>
<protein>
    <submittedName>
        <fullName evidence="2">Uncharacterized protein</fullName>
    </submittedName>
</protein>
<reference evidence="3" key="1">
    <citation type="submission" date="2016-10" db="EMBL/GenBank/DDBJ databases">
        <authorList>
            <person name="Varghese N."/>
            <person name="Submissions S."/>
        </authorList>
    </citation>
    <scope>NUCLEOTIDE SEQUENCE [LARGE SCALE GENOMIC DNA]</scope>
    <source>
        <strain evidence="3">CGMCC 1.7739</strain>
    </source>
</reference>
<keyword evidence="3" id="KW-1185">Reference proteome</keyword>
<dbReference type="STRING" id="553467.SAMN04488063_3172"/>
<sequence>MADSKFFVSLLIAGLLILAGVSILGYALLVAGQLLLGLFGFVVCLAMASLLVWKTR</sequence>
<dbReference type="Proteomes" id="UP000198876">
    <property type="component" value="Unassembled WGS sequence"/>
</dbReference>